<dbReference type="GO" id="GO:0003700">
    <property type="term" value="F:DNA-binding transcription factor activity"/>
    <property type="evidence" value="ECO:0007669"/>
    <property type="project" value="InterPro"/>
</dbReference>
<keyword evidence="7" id="KW-1185">Reference proteome</keyword>
<dbReference type="InterPro" id="IPR000847">
    <property type="entry name" value="LysR_HTH_N"/>
</dbReference>
<dbReference type="InterPro" id="IPR005119">
    <property type="entry name" value="LysR_subst-bd"/>
</dbReference>
<dbReference type="InterPro" id="IPR036390">
    <property type="entry name" value="WH_DNA-bd_sf"/>
</dbReference>
<dbReference type="OrthoDB" id="9813056at2"/>
<evidence type="ECO:0000259" key="5">
    <source>
        <dbReference type="PROSITE" id="PS50931"/>
    </source>
</evidence>
<dbReference type="GO" id="GO:0006351">
    <property type="term" value="P:DNA-templated transcription"/>
    <property type="evidence" value="ECO:0007669"/>
    <property type="project" value="TreeGrafter"/>
</dbReference>
<dbReference type="Gene3D" id="1.10.10.10">
    <property type="entry name" value="Winged helix-like DNA-binding domain superfamily/Winged helix DNA-binding domain"/>
    <property type="match status" value="1"/>
</dbReference>
<dbReference type="Pfam" id="PF03466">
    <property type="entry name" value="LysR_substrate"/>
    <property type="match status" value="1"/>
</dbReference>
<accession>A0A1G5R5E7</accession>
<dbReference type="CDD" id="cd08422">
    <property type="entry name" value="PBP2_CrgA_like"/>
    <property type="match status" value="1"/>
</dbReference>
<name>A0A1G5R5E7_9RHOB</name>
<keyword evidence="3 6" id="KW-0238">DNA-binding</keyword>
<reference evidence="6 7" key="1">
    <citation type="submission" date="2016-10" db="EMBL/GenBank/DDBJ databases">
        <authorList>
            <person name="de Groot N.N."/>
        </authorList>
    </citation>
    <scope>NUCLEOTIDE SEQUENCE [LARGE SCALE GENOMIC DNA]</scope>
    <source>
        <strain evidence="6 7">U95</strain>
    </source>
</reference>
<dbReference type="Gene3D" id="3.40.190.290">
    <property type="match status" value="1"/>
</dbReference>
<protein>
    <submittedName>
        <fullName evidence="6">DNA-binding transcriptional regulator, LysR family</fullName>
    </submittedName>
</protein>
<evidence type="ECO:0000256" key="2">
    <source>
        <dbReference type="ARBA" id="ARBA00023015"/>
    </source>
</evidence>
<dbReference type="Proteomes" id="UP000198767">
    <property type="component" value="Unassembled WGS sequence"/>
</dbReference>
<keyword evidence="2" id="KW-0805">Transcription regulation</keyword>
<evidence type="ECO:0000313" key="6">
    <source>
        <dbReference type="EMBL" id="SCZ69257.1"/>
    </source>
</evidence>
<organism evidence="6 7">
    <name type="scientific">Epibacterium ulvae</name>
    <dbReference type="NCBI Taxonomy" id="1156985"/>
    <lineage>
        <taxon>Bacteria</taxon>
        <taxon>Pseudomonadati</taxon>
        <taxon>Pseudomonadota</taxon>
        <taxon>Alphaproteobacteria</taxon>
        <taxon>Rhodobacterales</taxon>
        <taxon>Roseobacteraceae</taxon>
        <taxon>Epibacterium</taxon>
    </lineage>
</organism>
<dbReference type="SUPFAM" id="SSF53850">
    <property type="entry name" value="Periplasmic binding protein-like II"/>
    <property type="match status" value="1"/>
</dbReference>
<dbReference type="PRINTS" id="PR00039">
    <property type="entry name" value="HTHLYSR"/>
</dbReference>
<dbReference type="SUPFAM" id="SSF46785">
    <property type="entry name" value="Winged helix' DNA-binding domain"/>
    <property type="match status" value="1"/>
</dbReference>
<dbReference type="PROSITE" id="PS50931">
    <property type="entry name" value="HTH_LYSR"/>
    <property type="match status" value="1"/>
</dbReference>
<dbReference type="FunFam" id="1.10.10.10:FF:000001">
    <property type="entry name" value="LysR family transcriptional regulator"/>
    <property type="match status" value="1"/>
</dbReference>
<dbReference type="AlphaFoldDB" id="A0A1G5R5E7"/>
<gene>
    <name evidence="6" type="ORF">SAMN04488118_1093</name>
</gene>
<proteinExistence type="inferred from homology"/>
<dbReference type="InterPro" id="IPR058163">
    <property type="entry name" value="LysR-type_TF_proteobact-type"/>
</dbReference>
<dbReference type="EMBL" id="FMWG01000009">
    <property type="protein sequence ID" value="SCZ69257.1"/>
    <property type="molecule type" value="Genomic_DNA"/>
</dbReference>
<evidence type="ECO:0000256" key="3">
    <source>
        <dbReference type="ARBA" id="ARBA00023125"/>
    </source>
</evidence>
<dbReference type="STRING" id="1156985.SAMN04488118_1093"/>
<comment type="similarity">
    <text evidence="1">Belongs to the LysR transcriptional regulatory family.</text>
</comment>
<evidence type="ECO:0000256" key="1">
    <source>
        <dbReference type="ARBA" id="ARBA00009437"/>
    </source>
</evidence>
<dbReference type="GO" id="GO:0043565">
    <property type="term" value="F:sequence-specific DNA binding"/>
    <property type="evidence" value="ECO:0007669"/>
    <property type="project" value="TreeGrafter"/>
</dbReference>
<feature type="domain" description="HTH lysR-type" evidence="5">
    <location>
        <begin position="3"/>
        <end position="60"/>
    </location>
</feature>
<dbReference type="InterPro" id="IPR036388">
    <property type="entry name" value="WH-like_DNA-bd_sf"/>
</dbReference>
<dbReference type="Pfam" id="PF00126">
    <property type="entry name" value="HTH_1"/>
    <property type="match status" value="1"/>
</dbReference>
<evidence type="ECO:0000256" key="4">
    <source>
        <dbReference type="ARBA" id="ARBA00023163"/>
    </source>
</evidence>
<evidence type="ECO:0000313" key="7">
    <source>
        <dbReference type="Proteomes" id="UP000198767"/>
    </source>
</evidence>
<dbReference type="PANTHER" id="PTHR30537">
    <property type="entry name" value="HTH-TYPE TRANSCRIPTIONAL REGULATOR"/>
    <property type="match status" value="1"/>
</dbReference>
<keyword evidence="4" id="KW-0804">Transcription</keyword>
<sequence length="293" mass="31864">MSDNFSTLRLFSRVARTGNFTAAGKETGKSQPSVSRIISNLEKDLGVQLFVRSTHAVRLTEAGEEYLTRIEPILSDIEEANHFVRGTGELRGRLRVGASASFAQREIIPTLPPFLERHPKLKVDLILTDSMQDLIDEAIDVAIRFGPLEDSTMVARKLGTTPRLVVAAPSYLEKAGIPKQPTDLVDFQVILGPSSIGKAGWSFEKDGKVQSIRVESQLMISVNESTTTAAIAGLGVVSTAYWSCRKELEAGTLVQLLPDWTIGTVDVHALLAGGRNTKPSARAFTKHLQEALA</sequence>
<dbReference type="PANTHER" id="PTHR30537:SF1">
    <property type="entry name" value="HTH-TYPE TRANSCRIPTIONAL REGULATOR PGRR"/>
    <property type="match status" value="1"/>
</dbReference>
<dbReference type="RefSeq" id="WP_090219880.1">
    <property type="nucleotide sequence ID" value="NZ_CANLDO010000044.1"/>
</dbReference>